<dbReference type="EMBL" id="CP014145">
    <property type="protein sequence ID" value="AMB58231.1"/>
    <property type="molecule type" value="Genomic_DNA"/>
</dbReference>
<accession>A0A0X8E0R7</accession>
<proteinExistence type="predicted"/>
<dbReference type="RefSeq" id="WP_067226925.1">
    <property type="nucleotide sequence ID" value="NZ_CP014145.1"/>
</dbReference>
<feature type="transmembrane region" description="Helical" evidence="1">
    <location>
        <begin position="46"/>
        <end position="65"/>
    </location>
</feature>
<name>A0A0X8E0R7_9MICO</name>
<gene>
    <name evidence="2" type="ORF">AWU67_04510</name>
</gene>
<evidence type="ECO:0000313" key="3">
    <source>
        <dbReference type="Proteomes" id="UP000058305"/>
    </source>
</evidence>
<dbReference type="Proteomes" id="UP000058305">
    <property type="component" value="Chromosome"/>
</dbReference>
<sequence>MSHAAPDKTAPDLLGLTGRRVLYALSILGAVAAPFVAVGAPEWAPAVVTATGVLTVAAGGAALANPSRVPRTSRRAK</sequence>
<keyword evidence="1" id="KW-0472">Membrane</keyword>
<organism evidence="2 3">
    <name type="scientific">Microterricola viridarii</name>
    <dbReference type="NCBI Taxonomy" id="412690"/>
    <lineage>
        <taxon>Bacteria</taxon>
        <taxon>Bacillati</taxon>
        <taxon>Actinomycetota</taxon>
        <taxon>Actinomycetes</taxon>
        <taxon>Micrococcales</taxon>
        <taxon>Microbacteriaceae</taxon>
        <taxon>Microterricola</taxon>
    </lineage>
</organism>
<evidence type="ECO:0000256" key="1">
    <source>
        <dbReference type="SAM" id="Phobius"/>
    </source>
</evidence>
<keyword evidence="1" id="KW-1133">Transmembrane helix</keyword>
<reference evidence="2 3" key="1">
    <citation type="journal article" date="2016" name="J. Biotechnol.">
        <title>First complete genome sequence of a species in the genus Microterricola, an extremophilic cold active enzyme producing bacterial strain ERGS5:02 isolated from Sikkim Himalaya.</title>
        <authorList>
            <person name="Himanshu"/>
            <person name="Swarnkar M.K."/>
            <person name="Singh D."/>
            <person name="Kumar R."/>
        </authorList>
    </citation>
    <scope>NUCLEOTIDE SEQUENCE [LARGE SCALE GENOMIC DNA]</scope>
    <source>
        <strain evidence="2 3">ERGS5:02</strain>
    </source>
</reference>
<protein>
    <submittedName>
        <fullName evidence="2">Uncharacterized protein</fullName>
    </submittedName>
</protein>
<feature type="transmembrane region" description="Helical" evidence="1">
    <location>
        <begin position="21"/>
        <end position="40"/>
    </location>
</feature>
<reference evidence="3" key="2">
    <citation type="submission" date="2016-01" db="EMBL/GenBank/DDBJ databases">
        <title>First complete genome sequence of a species in the genus Microterricola, an extremophilic cold active enzyme producing strain ERGS5:02 isolated from Sikkim Himalaya.</title>
        <authorList>
            <person name="Kumar R."/>
            <person name="Singh D."/>
            <person name="Swarnkar M.K."/>
        </authorList>
    </citation>
    <scope>NUCLEOTIDE SEQUENCE [LARGE SCALE GENOMIC DNA]</scope>
    <source>
        <strain evidence="3">ERGS5:02</strain>
    </source>
</reference>
<keyword evidence="3" id="KW-1185">Reference proteome</keyword>
<evidence type="ECO:0000313" key="2">
    <source>
        <dbReference type="EMBL" id="AMB58231.1"/>
    </source>
</evidence>
<keyword evidence="1" id="KW-0812">Transmembrane</keyword>
<dbReference type="KEGG" id="mvd:AWU67_04510"/>
<dbReference type="AlphaFoldDB" id="A0A0X8E0R7"/>